<proteinExistence type="predicted"/>
<dbReference type="Gene3D" id="3.30.460.10">
    <property type="entry name" value="Beta Polymerase, domain 2"/>
    <property type="match status" value="1"/>
</dbReference>
<organism evidence="1 2">
    <name type="scientific">Providencia rettgeri</name>
    <dbReference type="NCBI Taxonomy" id="587"/>
    <lineage>
        <taxon>Bacteria</taxon>
        <taxon>Pseudomonadati</taxon>
        <taxon>Pseudomonadota</taxon>
        <taxon>Gammaproteobacteria</taxon>
        <taxon>Enterobacterales</taxon>
        <taxon>Morganellaceae</taxon>
        <taxon>Providencia</taxon>
    </lineage>
</organism>
<reference evidence="1" key="1">
    <citation type="submission" date="2023-04" db="EMBL/GenBank/DDBJ databases">
        <title>Co-integrate Col3M blaNDM-1-harbouring plasmids in clinical Providencia rettgeri isolates from Argentina.</title>
        <authorList>
            <person name="de Belder D."/>
            <person name="Martino F."/>
            <person name="Tijet N."/>
            <person name="Melano R.G."/>
            <person name="Faccone D."/>
            <person name="de Mendieta J.M."/>
            <person name="Rapoport M."/>
            <person name="Albornoz E."/>
            <person name="Petroni A."/>
            <person name="Tuduri E."/>
            <person name="Derdoy L."/>
            <person name="Cogut S."/>
            <person name="Errecalde L."/>
            <person name="Pasteran F."/>
            <person name="Corso A."/>
            <person name="Gomez S.A."/>
        </authorList>
    </citation>
    <scope>NUCLEOTIDE SEQUENCE</scope>
    <source>
        <strain evidence="1">PreM15628</strain>
        <plasmid evidence="1">p15628A_320</plasmid>
    </source>
</reference>
<evidence type="ECO:0000313" key="1">
    <source>
        <dbReference type="EMBL" id="WHT95925.1"/>
    </source>
</evidence>
<dbReference type="RefSeq" id="WP_283656867.1">
    <property type="nucleotide sequence ID" value="NZ_CP123366.1"/>
</dbReference>
<dbReference type="AlphaFoldDB" id="A0AAJ6K4H8"/>
<evidence type="ECO:0000313" key="2">
    <source>
        <dbReference type="Proteomes" id="UP000682358"/>
    </source>
</evidence>
<protein>
    <recommendedName>
        <fullName evidence="3">RelA/SpoT domain-containing protein</fullName>
    </recommendedName>
</protein>
<dbReference type="SUPFAM" id="SSF81301">
    <property type="entry name" value="Nucleotidyltransferase"/>
    <property type="match status" value="1"/>
</dbReference>
<geneLocation type="plasmid" evidence="1 2">
    <name>p15628A_320</name>
</geneLocation>
<gene>
    <name evidence="1" type="ORF">KOF27_20690</name>
</gene>
<name>A0AAJ6K4H8_PRORE</name>
<evidence type="ECO:0008006" key="3">
    <source>
        <dbReference type="Google" id="ProtNLM"/>
    </source>
</evidence>
<dbReference type="EMBL" id="CP123373">
    <property type="protein sequence ID" value="WHT95925.1"/>
    <property type="molecule type" value="Genomic_DNA"/>
</dbReference>
<keyword evidence="1" id="KW-0614">Plasmid</keyword>
<dbReference type="Proteomes" id="UP000682358">
    <property type="component" value="Plasmid p15628A_320"/>
</dbReference>
<sequence>MSEIPNQYQKDSYINWHQETLKELDLERKITEFRESLKANSVDKLAVLGQLLLQIKQRTEGECKVQFGGFLAGEFDVPTDAFIPETYPKLYDLLFKSTASIIEKCWRKNCNRTDNFVCLQTLSTEITDLIRTSVVCPTLQHARMFTERLGAWRELLPEEDLTAQFSSIDNIQVDQEAKLASGYFAYHTLVRFVDGTVVEVQFYSLLSSAWRNMSHKLYEKTRVDSSASLGLGTPEARLISLGHMLYLAEYELSRLTEEFSPPRR</sequence>
<accession>A0AAJ6K4H8</accession>
<dbReference type="InterPro" id="IPR043519">
    <property type="entry name" value="NT_sf"/>
</dbReference>